<dbReference type="AlphaFoldDB" id="A0A1T4KK51"/>
<evidence type="ECO:0000313" key="3">
    <source>
        <dbReference type="EMBL" id="SJZ42766.1"/>
    </source>
</evidence>
<dbReference type="InterPro" id="IPR021059">
    <property type="entry name" value="DnaJ-related_N"/>
</dbReference>
<dbReference type="InterPro" id="IPR001623">
    <property type="entry name" value="DnaJ_domain"/>
</dbReference>
<proteinExistence type="predicted"/>
<dbReference type="STRING" id="1123491.SAMN02745782_00251"/>
<reference evidence="4" key="1">
    <citation type="submission" date="2017-02" db="EMBL/GenBank/DDBJ databases">
        <authorList>
            <person name="Varghese N."/>
            <person name="Submissions S."/>
        </authorList>
    </citation>
    <scope>NUCLEOTIDE SEQUENCE [LARGE SCALE GENOMIC DNA]</scope>
    <source>
        <strain evidence="4">DSM 19608</strain>
    </source>
</reference>
<dbReference type="CDD" id="cd06257">
    <property type="entry name" value="DnaJ"/>
    <property type="match status" value="1"/>
</dbReference>
<dbReference type="Gene3D" id="1.10.287.110">
    <property type="entry name" value="DnaJ domain"/>
    <property type="match status" value="1"/>
</dbReference>
<dbReference type="Proteomes" id="UP000190834">
    <property type="component" value="Unassembled WGS sequence"/>
</dbReference>
<evidence type="ECO:0000313" key="4">
    <source>
        <dbReference type="Proteomes" id="UP000190834"/>
    </source>
</evidence>
<gene>
    <name evidence="3" type="ORF">SAMN02745782_00251</name>
</gene>
<keyword evidence="1" id="KW-0143">Chaperone</keyword>
<sequence length="229" mass="27304">MGLDKSFALALNEHYERNYGYRMSNTQALSTTFQSYMENPLLWPILEVLKRQPSGWKVHTLAAHLIEQELMPTLDTAADKDLFKRNFLIMNALYQLQEMLYPKSWLQVEAMDIALRPIFRHAQYVIDANDPLRDYYTRWEHYEASEGEVRRLLNEFWTRYQRSVGGETIKTLDRAKALRLFELTEEASSFEIRKTWRKLALRWHPDRDNGNAERFRILCAAWNVLRQEP</sequence>
<dbReference type="SMART" id="SM00271">
    <property type="entry name" value="DnaJ"/>
    <property type="match status" value="1"/>
</dbReference>
<dbReference type="SUPFAM" id="SSF46565">
    <property type="entry name" value="Chaperone J-domain"/>
    <property type="match status" value="1"/>
</dbReference>
<evidence type="ECO:0000259" key="2">
    <source>
        <dbReference type="PROSITE" id="PS50076"/>
    </source>
</evidence>
<dbReference type="Pfam" id="PF00226">
    <property type="entry name" value="DnaJ"/>
    <property type="match status" value="1"/>
</dbReference>
<dbReference type="EMBL" id="FUXB01000001">
    <property type="protein sequence ID" value="SJZ42766.1"/>
    <property type="molecule type" value="Genomic_DNA"/>
</dbReference>
<protein>
    <submittedName>
        <fullName evidence="3">DnaJ domain-containing protein</fullName>
    </submittedName>
</protein>
<feature type="domain" description="J" evidence="2">
    <location>
        <begin position="176"/>
        <end position="229"/>
    </location>
</feature>
<dbReference type="PROSITE" id="PS50076">
    <property type="entry name" value="DNAJ_2"/>
    <property type="match status" value="1"/>
</dbReference>
<accession>A0A1T4KK51</accession>
<keyword evidence="4" id="KW-1185">Reference proteome</keyword>
<dbReference type="Pfam" id="PF12339">
    <property type="entry name" value="DNAJ_related"/>
    <property type="match status" value="1"/>
</dbReference>
<dbReference type="InterPro" id="IPR036869">
    <property type="entry name" value="J_dom_sf"/>
</dbReference>
<name>A0A1T4KK51_VIBCI</name>
<organism evidence="3 4">
    <name type="scientific">Vibrio cincinnatiensis DSM 19608</name>
    <dbReference type="NCBI Taxonomy" id="1123491"/>
    <lineage>
        <taxon>Bacteria</taxon>
        <taxon>Pseudomonadati</taxon>
        <taxon>Pseudomonadota</taxon>
        <taxon>Gammaproteobacteria</taxon>
        <taxon>Vibrionales</taxon>
        <taxon>Vibrionaceae</taxon>
        <taxon>Vibrio</taxon>
    </lineage>
</organism>
<evidence type="ECO:0000256" key="1">
    <source>
        <dbReference type="ARBA" id="ARBA00023186"/>
    </source>
</evidence>